<protein>
    <recommendedName>
        <fullName evidence="4">DUF2523 domain-containing protein</fullName>
    </recommendedName>
</protein>
<keyword evidence="1" id="KW-0812">Transmembrane</keyword>
<keyword evidence="1" id="KW-0472">Membrane</keyword>
<dbReference type="InterPro" id="IPR057700">
    <property type="entry name" value="DUF7940"/>
</dbReference>
<proteinExistence type="predicted"/>
<keyword evidence="3" id="KW-1185">Reference proteome</keyword>
<evidence type="ECO:0000256" key="1">
    <source>
        <dbReference type="SAM" id="Phobius"/>
    </source>
</evidence>
<feature type="transmembrane region" description="Helical" evidence="1">
    <location>
        <begin position="41"/>
        <end position="60"/>
    </location>
</feature>
<dbReference type="Proteomes" id="UP001219630">
    <property type="component" value="Chromosome"/>
</dbReference>
<keyword evidence="1" id="KW-1133">Transmembrane helix</keyword>
<evidence type="ECO:0000313" key="2">
    <source>
        <dbReference type="EMBL" id="WFN56165.1"/>
    </source>
</evidence>
<gene>
    <name evidence="2" type="ORF">O1Q98_02250</name>
</gene>
<evidence type="ECO:0000313" key="3">
    <source>
        <dbReference type="Proteomes" id="UP001219630"/>
    </source>
</evidence>
<name>A0ABY8G882_9GAMM</name>
<sequence>MMVELLCVIVFALVSVLVVLLCQRYTSLEFVAHARLIFKTWSFWLCNTAASLGAIALALPDQVLQLWSSLPAEIKAMLPPNVLSQASVYLLVLGVISQFIRQQKLSLSSAPHRVAATQNQDMTDKG</sequence>
<dbReference type="EMBL" id="CP114280">
    <property type="protein sequence ID" value="WFN56165.1"/>
    <property type="molecule type" value="Genomic_DNA"/>
</dbReference>
<dbReference type="RefSeq" id="WP_205744260.1">
    <property type="nucleotide sequence ID" value="NZ_CP114280.1"/>
</dbReference>
<organism evidence="2 3">
    <name type="scientific">Dickeya lacustris</name>
    <dbReference type="NCBI Taxonomy" id="2259638"/>
    <lineage>
        <taxon>Bacteria</taxon>
        <taxon>Pseudomonadati</taxon>
        <taxon>Pseudomonadota</taxon>
        <taxon>Gammaproteobacteria</taxon>
        <taxon>Enterobacterales</taxon>
        <taxon>Pectobacteriaceae</taxon>
        <taxon>Dickeya</taxon>
    </lineage>
</organism>
<accession>A0ABY8G882</accession>
<reference evidence="2 3" key="1">
    <citation type="submission" date="2022-12" db="EMBL/GenBank/DDBJ databases">
        <title>Complete genome sequencing of Dickeya lacustris type strain LMG30899.</title>
        <authorList>
            <person name="Dobhal S."/>
            <person name="Arizala D."/>
            <person name="Arif M."/>
        </authorList>
    </citation>
    <scope>NUCLEOTIDE SEQUENCE [LARGE SCALE GENOMIC DNA]</scope>
    <source>
        <strain evidence="2 3">LMG30899</strain>
    </source>
</reference>
<dbReference type="Pfam" id="PF25612">
    <property type="entry name" value="DUF7940"/>
    <property type="match status" value="1"/>
</dbReference>
<evidence type="ECO:0008006" key="4">
    <source>
        <dbReference type="Google" id="ProtNLM"/>
    </source>
</evidence>